<proteinExistence type="predicted"/>
<comment type="caution">
    <text evidence="1">The sequence shown here is derived from an EMBL/GenBank/DDBJ whole genome shotgun (WGS) entry which is preliminary data.</text>
</comment>
<dbReference type="Proteomes" id="UP001151752">
    <property type="component" value="Chromosome 13"/>
</dbReference>
<keyword evidence="2" id="KW-1185">Reference proteome</keyword>
<name>A0A9Q1A3R9_9ROSI</name>
<organism evidence="1 2">
    <name type="scientific">Salix koriyanagi</name>
    <dbReference type="NCBI Taxonomy" id="2511006"/>
    <lineage>
        <taxon>Eukaryota</taxon>
        <taxon>Viridiplantae</taxon>
        <taxon>Streptophyta</taxon>
        <taxon>Embryophyta</taxon>
        <taxon>Tracheophyta</taxon>
        <taxon>Spermatophyta</taxon>
        <taxon>Magnoliopsida</taxon>
        <taxon>eudicotyledons</taxon>
        <taxon>Gunneridae</taxon>
        <taxon>Pentapetalae</taxon>
        <taxon>rosids</taxon>
        <taxon>fabids</taxon>
        <taxon>Malpighiales</taxon>
        <taxon>Salicaceae</taxon>
        <taxon>Saliceae</taxon>
        <taxon>Salix</taxon>
    </lineage>
</organism>
<dbReference type="AlphaFoldDB" id="A0A9Q1A3R9"/>
<sequence>MYENLPVAVSLLAKQGSDAFLLNVVESLYGTLKEQVEITGK</sequence>
<protein>
    <submittedName>
        <fullName evidence="1">Uncharacterized protein</fullName>
    </submittedName>
</protein>
<reference evidence="1" key="1">
    <citation type="submission" date="2022-11" db="EMBL/GenBank/DDBJ databases">
        <authorList>
            <person name="Hyden B.L."/>
            <person name="Feng K."/>
            <person name="Yates T."/>
            <person name="Jawdy S."/>
            <person name="Smart L.B."/>
            <person name="Muchero W."/>
        </authorList>
    </citation>
    <scope>NUCLEOTIDE SEQUENCE</scope>
    <source>
        <tissue evidence="1">Shoot tip</tissue>
    </source>
</reference>
<dbReference type="EMBL" id="JAPFFM010000007">
    <property type="protein sequence ID" value="KAJ6757215.1"/>
    <property type="molecule type" value="Genomic_DNA"/>
</dbReference>
<gene>
    <name evidence="1" type="ORF">OIU74_026460</name>
</gene>
<evidence type="ECO:0000313" key="1">
    <source>
        <dbReference type="EMBL" id="KAJ6757215.1"/>
    </source>
</evidence>
<accession>A0A9Q1A3R9</accession>
<reference evidence="1" key="2">
    <citation type="journal article" date="2023" name="Int. J. Mol. Sci.">
        <title>De Novo Assembly and Annotation of 11 Diverse Shrub Willow (Salix) Genomes Reveals Novel Gene Organization in Sex-Linked Regions.</title>
        <authorList>
            <person name="Hyden B."/>
            <person name="Feng K."/>
            <person name="Yates T.B."/>
            <person name="Jawdy S."/>
            <person name="Cereghino C."/>
            <person name="Smart L.B."/>
            <person name="Muchero W."/>
        </authorList>
    </citation>
    <scope>NUCLEOTIDE SEQUENCE</scope>
    <source>
        <tissue evidence="1">Shoot tip</tissue>
    </source>
</reference>
<evidence type="ECO:0000313" key="2">
    <source>
        <dbReference type="Proteomes" id="UP001151752"/>
    </source>
</evidence>